<feature type="signal peptide" evidence="2">
    <location>
        <begin position="1"/>
        <end position="22"/>
    </location>
</feature>
<feature type="region of interest" description="Disordered" evidence="1">
    <location>
        <begin position="118"/>
        <end position="148"/>
    </location>
</feature>
<dbReference type="AlphaFoldDB" id="A0A4D9D1Z0"/>
<name>A0A4D9D1Z0_9STRA</name>
<gene>
    <name evidence="3" type="ORF">NSK_005118</name>
</gene>
<dbReference type="EMBL" id="SDOX01000021">
    <property type="protein sequence ID" value="TFJ84023.1"/>
    <property type="molecule type" value="Genomic_DNA"/>
</dbReference>
<proteinExistence type="predicted"/>
<sequence>MGPALIKGVLLDLHLLLRLSTGKRHVMRAMTREDLVDPNSHHTNPSRSKLTPLSHEEALERRIRLELLGAPRGEEGGRDPAPHEKKGSIDIISTVANSMGISGFNVHGEEARDPRDAFASAGIGSTPTPLTPRPPGTSPSSPSSSSEDIRTKYMDRLREKGRCQGAVQEEGRVGDHLAGGQNRFGRVVERGEGGREGGREGGILGPSVVEMMEWLAWRGLRLGLLPRGRRALTRAALVGGVKGGRG</sequence>
<feature type="region of interest" description="Disordered" evidence="1">
    <location>
        <begin position="32"/>
        <end position="55"/>
    </location>
</feature>
<feature type="chain" id="PRO_5020036271" evidence="2">
    <location>
        <begin position="23"/>
        <end position="246"/>
    </location>
</feature>
<evidence type="ECO:0000313" key="3">
    <source>
        <dbReference type="EMBL" id="TFJ84023.1"/>
    </source>
</evidence>
<keyword evidence="4" id="KW-1185">Reference proteome</keyword>
<evidence type="ECO:0000313" key="4">
    <source>
        <dbReference type="Proteomes" id="UP000355283"/>
    </source>
</evidence>
<protein>
    <submittedName>
        <fullName evidence="3">Uncharacterized protein</fullName>
    </submittedName>
</protein>
<comment type="caution">
    <text evidence="3">The sequence shown here is derived from an EMBL/GenBank/DDBJ whole genome shotgun (WGS) entry which is preliminary data.</text>
</comment>
<keyword evidence="2" id="KW-0732">Signal</keyword>
<evidence type="ECO:0000256" key="1">
    <source>
        <dbReference type="SAM" id="MobiDB-lite"/>
    </source>
</evidence>
<feature type="compositionally biased region" description="Polar residues" evidence="1">
    <location>
        <begin position="41"/>
        <end position="51"/>
    </location>
</feature>
<organism evidence="3 4">
    <name type="scientific">Nannochloropsis salina CCMP1776</name>
    <dbReference type="NCBI Taxonomy" id="1027361"/>
    <lineage>
        <taxon>Eukaryota</taxon>
        <taxon>Sar</taxon>
        <taxon>Stramenopiles</taxon>
        <taxon>Ochrophyta</taxon>
        <taxon>Eustigmatophyceae</taxon>
        <taxon>Eustigmatales</taxon>
        <taxon>Monodopsidaceae</taxon>
        <taxon>Microchloropsis</taxon>
        <taxon>Microchloropsis salina</taxon>
    </lineage>
</organism>
<evidence type="ECO:0000256" key="2">
    <source>
        <dbReference type="SAM" id="SignalP"/>
    </source>
</evidence>
<dbReference type="Proteomes" id="UP000355283">
    <property type="component" value="Unassembled WGS sequence"/>
</dbReference>
<reference evidence="3 4" key="1">
    <citation type="submission" date="2019-01" db="EMBL/GenBank/DDBJ databases">
        <title>Nuclear Genome Assembly of the Microalgal Biofuel strain Nannochloropsis salina CCMP1776.</title>
        <authorList>
            <person name="Hovde B."/>
        </authorList>
    </citation>
    <scope>NUCLEOTIDE SEQUENCE [LARGE SCALE GENOMIC DNA]</scope>
    <source>
        <strain evidence="3 4">CCMP1776</strain>
    </source>
</reference>
<accession>A0A4D9D1Z0</accession>